<dbReference type="Proteomes" id="UP000243250">
    <property type="component" value="Unassembled WGS sequence"/>
</dbReference>
<comment type="similarity">
    <text evidence="1">Belongs to the peptidase S9C family.</text>
</comment>
<organism evidence="7 8">
    <name type="scientific">Halogeometricum limi</name>
    <dbReference type="NCBI Taxonomy" id="555875"/>
    <lineage>
        <taxon>Archaea</taxon>
        <taxon>Methanobacteriati</taxon>
        <taxon>Methanobacteriota</taxon>
        <taxon>Stenosarchaea group</taxon>
        <taxon>Halobacteria</taxon>
        <taxon>Halobacteriales</taxon>
        <taxon>Haloferacaceae</taxon>
        <taxon>Halogeometricum</taxon>
    </lineage>
</organism>
<dbReference type="STRING" id="555875.SAMN04488124_0053"/>
<dbReference type="RefSeq" id="WP_089875652.1">
    <property type="nucleotide sequence ID" value="NZ_FOYS01000001.1"/>
</dbReference>
<feature type="compositionally biased region" description="Basic and acidic residues" evidence="5">
    <location>
        <begin position="664"/>
        <end position="674"/>
    </location>
</feature>
<accession>A0A1I6FQ34</accession>
<evidence type="ECO:0000256" key="5">
    <source>
        <dbReference type="SAM" id="MobiDB-lite"/>
    </source>
</evidence>
<dbReference type="InterPro" id="IPR001375">
    <property type="entry name" value="Peptidase_S9_cat"/>
</dbReference>
<dbReference type="SUPFAM" id="SSF82171">
    <property type="entry name" value="DPP6 N-terminal domain-like"/>
    <property type="match status" value="1"/>
</dbReference>
<gene>
    <name evidence="7" type="ORF">SAMN04488124_0053</name>
</gene>
<evidence type="ECO:0000256" key="2">
    <source>
        <dbReference type="ARBA" id="ARBA00022670"/>
    </source>
</evidence>
<evidence type="ECO:0000256" key="4">
    <source>
        <dbReference type="ARBA" id="ARBA00022825"/>
    </source>
</evidence>
<evidence type="ECO:0000313" key="7">
    <source>
        <dbReference type="EMBL" id="SFR32059.1"/>
    </source>
</evidence>
<dbReference type="Gene3D" id="2.120.10.30">
    <property type="entry name" value="TolB, C-terminal domain"/>
    <property type="match status" value="1"/>
</dbReference>
<evidence type="ECO:0000256" key="1">
    <source>
        <dbReference type="ARBA" id="ARBA00010040"/>
    </source>
</evidence>
<dbReference type="Gene3D" id="3.40.50.1820">
    <property type="entry name" value="alpha/beta hydrolase"/>
    <property type="match status" value="1"/>
</dbReference>
<evidence type="ECO:0000256" key="3">
    <source>
        <dbReference type="ARBA" id="ARBA00022801"/>
    </source>
</evidence>
<reference evidence="8" key="1">
    <citation type="submission" date="2016-10" db="EMBL/GenBank/DDBJ databases">
        <authorList>
            <person name="Varghese N."/>
            <person name="Submissions S."/>
        </authorList>
    </citation>
    <scope>NUCLEOTIDE SEQUENCE [LARGE SCALE GENOMIC DNA]</scope>
    <source>
        <strain evidence="8">CGMCC 1.8711</strain>
    </source>
</reference>
<proteinExistence type="inferred from homology"/>
<dbReference type="OrthoDB" id="25019at2157"/>
<evidence type="ECO:0000313" key="8">
    <source>
        <dbReference type="Proteomes" id="UP000243250"/>
    </source>
</evidence>
<dbReference type="EMBL" id="FOYS01000001">
    <property type="protein sequence ID" value="SFR32059.1"/>
    <property type="molecule type" value="Genomic_DNA"/>
</dbReference>
<dbReference type="PANTHER" id="PTHR42776:SF4">
    <property type="entry name" value="ACYLAMINO-ACID-RELEASING ENZYME"/>
    <property type="match status" value="1"/>
</dbReference>
<protein>
    <submittedName>
        <fullName evidence="7">Dipeptidyl aminopeptidase/acylaminoacyl peptidase</fullName>
    </submittedName>
</protein>
<keyword evidence="8" id="KW-1185">Reference proteome</keyword>
<keyword evidence="3" id="KW-0378">Hydrolase</keyword>
<feature type="domain" description="Peptidase S9 prolyl oligopeptidase catalytic" evidence="6">
    <location>
        <begin position="455"/>
        <end position="660"/>
    </location>
</feature>
<dbReference type="AlphaFoldDB" id="A0A1I6FQ34"/>
<evidence type="ECO:0000259" key="6">
    <source>
        <dbReference type="Pfam" id="PF00326"/>
    </source>
</evidence>
<dbReference type="GO" id="GO:0006508">
    <property type="term" value="P:proteolysis"/>
    <property type="evidence" value="ECO:0007669"/>
    <property type="project" value="UniProtKB-KW"/>
</dbReference>
<dbReference type="FunFam" id="3.40.50.1820:FF:000028">
    <property type="entry name" value="S9 family peptidase"/>
    <property type="match status" value="1"/>
</dbReference>
<feature type="region of interest" description="Disordered" evidence="5">
    <location>
        <begin position="664"/>
        <end position="693"/>
    </location>
</feature>
<dbReference type="Pfam" id="PF00326">
    <property type="entry name" value="Peptidase_S9"/>
    <property type="match status" value="1"/>
</dbReference>
<name>A0A1I6FQ34_9EURY</name>
<dbReference type="PANTHER" id="PTHR42776">
    <property type="entry name" value="SERINE PEPTIDASE S9 FAMILY MEMBER"/>
    <property type="match status" value="1"/>
</dbReference>
<dbReference type="InterPro" id="IPR011659">
    <property type="entry name" value="WD40"/>
</dbReference>
<dbReference type="SUPFAM" id="SSF53474">
    <property type="entry name" value="alpha/beta-Hydrolases"/>
    <property type="match status" value="1"/>
</dbReference>
<keyword evidence="2" id="KW-0645">Protease</keyword>
<dbReference type="InterPro" id="IPR029058">
    <property type="entry name" value="AB_hydrolase_fold"/>
</dbReference>
<dbReference type="InterPro" id="IPR011042">
    <property type="entry name" value="6-blade_b-propeller_TolB-like"/>
</dbReference>
<dbReference type="GO" id="GO:0004177">
    <property type="term" value="F:aminopeptidase activity"/>
    <property type="evidence" value="ECO:0007669"/>
    <property type="project" value="UniProtKB-KW"/>
</dbReference>
<feature type="compositionally biased region" description="Acidic residues" evidence="5">
    <location>
        <begin position="681"/>
        <end position="693"/>
    </location>
</feature>
<keyword evidence="4" id="KW-0720">Serine protease</keyword>
<dbReference type="Pfam" id="PF07676">
    <property type="entry name" value="PD40"/>
    <property type="match status" value="1"/>
</dbReference>
<dbReference type="GO" id="GO:0004252">
    <property type="term" value="F:serine-type endopeptidase activity"/>
    <property type="evidence" value="ECO:0007669"/>
    <property type="project" value="TreeGrafter"/>
</dbReference>
<keyword evidence="7" id="KW-0031">Aminopeptidase</keyword>
<sequence length="693" mass="76837">MSPVSATDYCDIVQVEDTRVSPNGTRVAFVRKVPSGDDSYEQTIYTVSTDGESDPRRLTIAEGVDSHPRWSPSGDRLAFVSTRGADDDRPQLWVLPVDGGEAEQVTDVPGGVSGVEWSPDGSRLLFQQATTEAEREDGLDVGLDGEEYERETPDPRVVDRLVYRQHQRYRDDTVTHAYLAHLDGDGADGESEVERLTDGDLDHVAPAWRDDDTVYFGVKYPQGETEPDDSVVIDIQSLDLDSGDVTDVTRTTCWGLVMDVATDGRVAYAKTPEERLSMRSSDIEVYDPETDETTVPTANLDRTVDLAGGFTWGPDEEFVYFLTPDEGHYVSRRVPGDASEDPELLVGDGHATTLSVGGDADAPVVAYAKSEWDHRGDVFAFADGEETRLTEVNADYLAEVDVQEPEELWFDSDGVRVQGWVLTPPEFDEDETYPLAVEIHGGPHAMWSESGTMWHEYQLLAARGYVVFWSNPRGSTGYGEEFATAIESDWGDVTMTDVMNGVELVCERDYVDEENAFVTGGSFGGFMTGWIVGHTDFFAGGVAQRGVYDLSSFYGSTDAFKLIEGDFGTTPWDEPEFLWEQSPVAYADEVTTPTLVMHADDDFRVPVNNGEMFYLFLKKNGVETRLVRYPREGHELSRSGEPAHVVDRLERTVRWFDGYSDHHDVPTALERGDDGLSAAESADEDADDEGRDE</sequence>